<dbReference type="OrthoDB" id="321327at2"/>
<evidence type="ECO:0000256" key="3">
    <source>
        <dbReference type="RuleBase" id="RU003457"/>
    </source>
</evidence>
<dbReference type="EMBL" id="LACC01000053">
    <property type="protein sequence ID" value="KJZ34891.1"/>
    <property type="molecule type" value="Genomic_DNA"/>
</dbReference>
<evidence type="ECO:0000256" key="4">
    <source>
        <dbReference type="SAM" id="MobiDB-lite"/>
    </source>
</evidence>
<keyword evidence="2" id="KW-0408">Iron</keyword>
<dbReference type="InterPro" id="IPR012093">
    <property type="entry name" value="Pirin"/>
</dbReference>
<dbReference type="Pfam" id="PF02678">
    <property type="entry name" value="Pirin"/>
    <property type="match status" value="1"/>
</dbReference>
<feature type="binding site" evidence="2">
    <location>
        <position position="72"/>
    </location>
    <ligand>
        <name>Fe cation</name>
        <dbReference type="ChEBI" id="CHEBI:24875"/>
    </ligand>
</feature>
<reference evidence="6 7" key="1">
    <citation type="submission" date="2015-03" db="EMBL/GenBank/DDBJ databases">
        <title>Comparative genomics of Pseudomonas insights into diversity of traits involved in vanlence and defense.</title>
        <authorList>
            <person name="Qin Y."/>
        </authorList>
    </citation>
    <scope>NUCLEOTIDE SEQUENCE [LARGE SCALE GENOMIC DNA]</scope>
    <source>
        <strain evidence="6 7">C8</strain>
    </source>
</reference>
<protein>
    <submittedName>
        <fullName evidence="6">Pirin</fullName>
    </submittedName>
</protein>
<feature type="binding site" evidence="2">
    <location>
        <position position="74"/>
    </location>
    <ligand>
        <name>Fe cation</name>
        <dbReference type="ChEBI" id="CHEBI:24875"/>
    </ligand>
</feature>
<gene>
    <name evidence="6" type="ORF">VC35_27700</name>
</gene>
<proteinExistence type="inferred from homology"/>
<organism evidence="6 7">
    <name type="scientific">Pseudomonas fluorescens</name>
    <dbReference type="NCBI Taxonomy" id="294"/>
    <lineage>
        <taxon>Bacteria</taxon>
        <taxon>Pseudomonadati</taxon>
        <taxon>Pseudomonadota</taxon>
        <taxon>Gammaproteobacteria</taxon>
        <taxon>Pseudomonadales</taxon>
        <taxon>Pseudomonadaceae</taxon>
        <taxon>Pseudomonas</taxon>
    </lineage>
</organism>
<feature type="domain" description="Pirin N-terminal" evidence="5">
    <location>
        <begin position="48"/>
        <end position="135"/>
    </location>
</feature>
<dbReference type="PANTHER" id="PTHR13903">
    <property type="entry name" value="PIRIN-RELATED"/>
    <property type="match status" value="1"/>
</dbReference>
<comment type="similarity">
    <text evidence="1 3">Belongs to the pirin family.</text>
</comment>
<dbReference type="InterPro" id="IPR014710">
    <property type="entry name" value="RmlC-like_jellyroll"/>
</dbReference>
<dbReference type="PATRIC" id="fig|294.132.peg.5308"/>
<dbReference type="SUPFAM" id="SSF51182">
    <property type="entry name" value="RmlC-like cupins"/>
    <property type="match status" value="1"/>
</dbReference>
<evidence type="ECO:0000313" key="6">
    <source>
        <dbReference type="EMBL" id="KJZ34891.1"/>
    </source>
</evidence>
<keyword evidence="2" id="KW-0479">Metal-binding</keyword>
<evidence type="ECO:0000256" key="2">
    <source>
        <dbReference type="PIRSR" id="PIRSR006232-1"/>
    </source>
</evidence>
<dbReference type="AlphaFoldDB" id="A0A0F4SRU8"/>
<comment type="caution">
    <text evidence="6">The sequence shown here is derived from an EMBL/GenBank/DDBJ whole genome shotgun (WGS) entry which is preliminary data.</text>
</comment>
<dbReference type="PIRSF" id="PIRSF006232">
    <property type="entry name" value="Pirin"/>
    <property type="match status" value="1"/>
</dbReference>
<feature type="region of interest" description="Disordered" evidence="4">
    <location>
        <begin position="1"/>
        <end position="21"/>
    </location>
</feature>
<dbReference type="Gene3D" id="2.60.120.10">
    <property type="entry name" value="Jelly Rolls"/>
    <property type="match status" value="1"/>
</dbReference>
<evidence type="ECO:0000256" key="1">
    <source>
        <dbReference type="ARBA" id="ARBA00008416"/>
    </source>
</evidence>
<evidence type="ECO:0000313" key="7">
    <source>
        <dbReference type="Proteomes" id="UP000033588"/>
    </source>
</evidence>
<accession>A0A0F4SRU8</accession>
<dbReference type="InterPro" id="IPR003829">
    <property type="entry name" value="Pirin_N_dom"/>
</dbReference>
<dbReference type="InterPro" id="IPR011051">
    <property type="entry name" value="RmlC_Cupin_sf"/>
</dbReference>
<name>A0A0F4SRU8_PSEFL</name>
<dbReference type="Proteomes" id="UP000033588">
    <property type="component" value="Unassembled WGS sequence"/>
</dbReference>
<dbReference type="PANTHER" id="PTHR13903:SF8">
    <property type="entry name" value="PIRIN"/>
    <property type="match status" value="1"/>
</dbReference>
<dbReference type="RefSeq" id="WP_046043919.1">
    <property type="nucleotide sequence ID" value="NZ_LACC01000053.1"/>
</dbReference>
<comment type="cofactor">
    <cofactor evidence="2">
        <name>Fe cation</name>
        <dbReference type="ChEBI" id="CHEBI:24875"/>
    </cofactor>
    <text evidence="2">Binds 1 Fe cation per subunit.</text>
</comment>
<dbReference type="GO" id="GO:0046872">
    <property type="term" value="F:metal ion binding"/>
    <property type="evidence" value="ECO:0007669"/>
    <property type="project" value="UniProtKB-KW"/>
</dbReference>
<feature type="binding site" evidence="2">
    <location>
        <position position="116"/>
    </location>
    <ligand>
        <name>Fe cation</name>
        <dbReference type="ChEBI" id="CHEBI:24875"/>
    </ligand>
</feature>
<sequence length="304" mass="32599">MNVQQQPDIATDPRSAREAETQRAISYRTTGSGHGAIVRLMSPGDLGHLIKPFVFLDLFEGESSFINGMPMHPHSGIATVTVITEGNLRFEDADSGKGMIDYGGVEWMRAGGGVWHGKEMSVGTSKRIQGFQLWVALPPALENASVDSQYLESSVMPEVGPARVILGTYQGVQSPVRAPAGMNYLLVTLRADESWTYVPPNGHESLWLSVSRGALSAPGLVNAAEMAIFEPGSGAVTLKALNKDTVFVIGSAEPHPYDLALGNYSVHTNPQALREGEAKIAEIGVRLREYLKKPSGSAGVPVFK</sequence>
<feature type="binding site" evidence="2">
    <location>
        <position position="119"/>
    </location>
    <ligand>
        <name>Fe cation</name>
        <dbReference type="ChEBI" id="CHEBI:24875"/>
    </ligand>
</feature>
<evidence type="ECO:0000259" key="5">
    <source>
        <dbReference type="Pfam" id="PF02678"/>
    </source>
</evidence>